<evidence type="ECO:0000259" key="13">
    <source>
        <dbReference type="Pfam" id="PF04101"/>
    </source>
</evidence>
<dbReference type="InterPro" id="IPR006009">
    <property type="entry name" value="GlcNAc_MurG"/>
</dbReference>
<dbReference type="GO" id="GO:0051301">
    <property type="term" value="P:cell division"/>
    <property type="evidence" value="ECO:0007669"/>
    <property type="project" value="UniProtKB-KW"/>
</dbReference>
<keyword evidence="2 10" id="KW-0132">Cell division</keyword>
<evidence type="ECO:0000256" key="4">
    <source>
        <dbReference type="ARBA" id="ARBA00022679"/>
    </source>
</evidence>
<keyword evidence="4 10" id="KW-0808">Transferase</keyword>
<organism evidence="14 15">
    <name type="scientific">Labilithrix luteola</name>
    <dbReference type="NCBI Taxonomy" id="1391654"/>
    <lineage>
        <taxon>Bacteria</taxon>
        <taxon>Pseudomonadati</taxon>
        <taxon>Myxococcota</taxon>
        <taxon>Polyangia</taxon>
        <taxon>Polyangiales</taxon>
        <taxon>Labilitrichaceae</taxon>
        <taxon>Labilithrix</taxon>
    </lineage>
</organism>
<dbReference type="SUPFAM" id="SSF53756">
    <property type="entry name" value="UDP-Glycosyltransferase/glycogen phosphorylase"/>
    <property type="match status" value="1"/>
</dbReference>
<dbReference type="OrthoDB" id="9808936at2"/>
<evidence type="ECO:0000259" key="12">
    <source>
        <dbReference type="Pfam" id="PF03033"/>
    </source>
</evidence>
<dbReference type="GO" id="GO:0050511">
    <property type="term" value="F:undecaprenyldiphospho-muramoylpentapeptide beta-N-acetylglucosaminyltransferase activity"/>
    <property type="evidence" value="ECO:0007669"/>
    <property type="project" value="UniProtKB-UniRule"/>
</dbReference>
<evidence type="ECO:0000256" key="1">
    <source>
        <dbReference type="ARBA" id="ARBA00022475"/>
    </source>
</evidence>
<dbReference type="GO" id="GO:0008360">
    <property type="term" value="P:regulation of cell shape"/>
    <property type="evidence" value="ECO:0007669"/>
    <property type="project" value="UniProtKB-KW"/>
</dbReference>
<dbReference type="InterPro" id="IPR004276">
    <property type="entry name" value="GlycoTrans_28_N"/>
</dbReference>
<feature type="binding site" evidence="10">
    <location>
        <position position="245"/>
    </location>
    <ligand>
        <name>UDP-N-acetyl-alpha-D-glucosamine</name>
        <dbReference type="ChEBI" id="CHEBI:57705"/>
    </ligand>
</feature>
<dbReference type="UniPathway" id="UPA00219"/>
<feature type="domain" description="Glycosyltransferase family 28 N-terminal" evidence="12">
    <location>
        <begin position="8"/>
        <end position="146"/>
    </location>
</feature>
<keyword evidence="8 10" id="KW-0131">Cell cycle</keyword>
<dbReference type="GO" id="GO:0051991">
    <property type="term" value="F:UDP-N-acetyl-D-glucosamine:N-acetylmuramoyl-L-alanyl-D-glutamyl-meso-2,6-diaminopimelyl-D-alanyl-D-alanine-diphosphoundecaprenol 4-beta-N-acetylglucosaminlytransferase activity"/>
    <property type="evidence" value="ECO:0007669"/>
    <property type="project" value="RHEA"/>
</dbReference>
<accession>A0A0K1PXB7</accession>
<evidence type="ECO:0000256" key="2">
    <source>
        <dbReference type="ARBA" id="ARBA00022618"/>
    </source>
</evidence>
<name>A0A0K1PXB7_9BACT</name>
<dbReference type="GO" id="GO:0005975">
    <property type="term" value="P:carbohydrate metabolic process"/>
    <property type="evidence" value="ECO:0007669"/>
    <property type="project" value="InterPro"/>
</dbReference>
<dbReference type="AlphaFoldDB" id="A0A0K1PXB7"/>
<feature type="binding site" evidence="10">
    <location>
        <begin position="15"/>
        <end position="17"/>
    </location>
    <ligand>
        <name>UDP-N-acetyl-alpha-D-glucosamine</name>
        <dbReference type="ChEBI" id="CHEBI:57705"/>
    </ligand>
</feature>
<dbReference type="GO" id="GO:0071555">
    <property type="term" value="P:cell wall organization"/>
    <property type="evidence" value="ECO:0007669"/>
    <property type="project" value="UniProtKB-KW"/>
</dbReference>
<dbReference type="HAMAP" id="MF_00033">
    <property type="entry name" value="MurG"/>
    <property type="match status" value="1"/>
</dbReference>
<dbReference type="PANTHER" id="PTHR21015:SF22">
    <property type="entry name" value="GLYCOSYLTRANSFERASE"/>
    <property type="match status" value="1"/>
</dbReference>
<dbReference type="EC" id="2.4.1.227" evidence="10"/>
<dbReference type="Pfam" id="PF04101">
    <property type="entry name" value="Glyco_tran_28_C"/>
    <property type="match status" value="1"/>
</dbReference>
<comment type="caution">
    <text evidence="10">Lacks conserved residue(s) required for the propagation of feature annotation.</text>
</comment>
<comment type="pathway">
    <text evidence="10">Cell wall biogenesis; peptidoglycan biosynthesis.</text>
</comment>
<feature type="domain" description="Glycosyl transferase family 28 C-terminal" evidence="13">
    <location>
        <begin position="183"/>
        <end position="348"/>
    </location>
</feature>
<evidence type="ECO:0000313" key="14">
    <source>
        <dbReference type="EMBL" id="AKU98031.1"/>
    </source>
</evidence>
<comment type="catalytic activity">
    <reaction evidence="10">
        <text>di-trans,octa-cis-undecaprenyl diphospho-N-acetyl-alpha-D-muramoyl-L-alanyl-D-glutamyl-meso-2,6-diaminopimeloyl-D-alanyl-D-alanine + UDP-N-acetyl-alpha-D-glucosamine = di-trans,octa-cis-undecaprenyl diphospho-[N-acetyl-alpha-D-glucosaminyl-(1-&gt;4)]-N-acetyl-alpha-D-muramoyl-L-alanyl-D-glutamyl-meso-2,6-diaminopimeloyl-D-alanyl-D-alanine + UDP + H(+)</text>
        <dbReference type="Rhea" id="RHEA:31227"/>
        <dbReference type="ChEBI" id="CHEBI:15378"/>
        <dbReference type="ChEBI" id="CHEBI:57705"/>
        <dbReference type="ChEBI" id="CHEBI:58223"/>
        <dbReference type="ChEBI" id="CHEBI:61387"/>
        <dbReference type="ChEBI" id="CHEBI:61388"/>
        <dbReference type="EC" id="2.4.1.227"/>
    </reaction>
</comment>
<feature type="binding site" evidence="10">
    <location>
        <position position="290"/>
    </location>
    <ligand>
        <name>UDP-N-acetyl-alpha-D-glucosamine</name>
        <dbReference type="ChEBI" id="CHEBI:57705"/>
    </ligand>
</feature>
<dbReference type="Gene3D" id="3.40.50.2000">
    <property type="entry name" value="Glycogen Phosphorylase B"/>
    <property type="match status" value="2"/>
</dbReference>
<dbReference type="Pfam" id="PF03033">
    <property type="entry name" value="Glyco_transf_28"/>
    <property type="match status" value="1"/>
</dbReference>
<dbReference type="GO" id="GO:0009252">
    <property type="term" value="P:peptidoglycan biosynthetic process"/>
    <property type="evidence" value="ECO:0007669"/>
    <property type="project" value="UniProtKB-UniRule"/>
</dbReference>
<evidence type="ECO:0000256" key="6">
    <source>
        <dbReference type="ARBA" id="ARBA00022984"/>
    </source>
</evidence>
<dbReference type="KEGG" id="llu:AKJ09_04695"/>
<sequence>MTTPERTIIIAGGGTGGHVFPGLAVAHVLRELADVNVVFIGSPRGIESRVTPQHGYDLELLEVEPMKGGGASRAIRGALVAAKATRHATGIVGRLRPAAVLSVGGYAAGPGALACVRQRVPLAVLEPNSVLGLANKLLVPFAKRAYVAWAETVRSPKTRTFGVPLRPGFEPRAYLPKSGVRRVLVLGGSQGAEALNERVPRALAHVLGKGFELHVTHQTGKDREEATRAAYEKAGVKNASVLSFIDDVAAQIAAADVVVARSGASTVAEISAIGRASILVPFPHAADDHQAKNALALEALGGTVCIRQEVADEACLATELSKLLEDESAAVRMADASRAHGRPDAAEDIARDLLGLAGIAVKRKKDPVKPTNGAAGGPSGHHVTSKEVS</sequence>
<gene>
    <name evidence="10" type="primary">murG</name>
    <name evidence="14" type="ORF">AKJ09_04695</name>
</gene>
<evidence type="ECO:0000256" key="7">
    <source>
        <dbReference type="ARBA" id="ARBA00023136"/>
    </source>
</evidence>
<feature type="binding site" evidence="10">
    <location>
        <position position="189"/>
    </location>
    <ligand>
        <name>UDP-N-acetyl-alpha-D-glucosamine</name>
        <dbReference type="ChEBI" id="CHEBI:57705"/>
    </ligand>
</feature>
<dbReference type="EMBL" id="CP012333">
    <property type="protein sequence ID" value="AKU98031.1"/>
    <property type="molecule type" value="Genomic_DNA"/>
</dbReference>
<comment type="subcellular location">
    <subcellularLocation>
        <location evidence="10">Cell membrane</location>
        <topology evidence="10">Peripheral membrane protein</topology>
        <orientation evidence="10">Cytoplasmic side</orientation>
    </subcellularLocation>
</comment>
<keyword evidence="7 10" id="KW-0472">Membrane</keyword>
<evidence type="ECO:0000256" key="9">
    <source>
        <dbReference type="ARBA" id="ARBA00023316"/>
    </source>
</evidence>
<dbReference type="NCBIfam" id="TIGR01133">
    <property type="entry name" value="murG"/>
    <property type="match status" value="1"/>
</dbReference>
<keyword evidence="15" id="KW-1185">Reference proteome</keyword>
<proteinExistence type="inferred from homology"/>
<evidence type="ECO:0000256" key="11">
    <source>
        <dbReference type="SAM" id="MobiDB-lite"/>
    </source>
</evidence>
<keyword evidence="1 10" id="KW-1003">Cell membrane</keyword>
<feature type="binding site" evidence="10">
    <location>
        <position position="166"/>
    </location>
    <ligand>
        <name>UDP-N-acetyl-alpha-D-glucosamine</name>
        <dbReference type="ChEBI" id="CHEBI:57705"/>
    </ligand>
</feature>
<evidence type="ECO:0000256" key="5">
    <source>
        <dbReference type="ARBA" id="ARBA00022960"/>
    </source>
</evidence>
<comment type="similarity">
    <text evidence="10">Belongs to the glycosyltransferase 28 family. MurG subfamily.</text>
</comment>
<dbReference type="InterPro" id="IPR007235">
    <property type="entry name" value="Glyco_trans_28_C"/>
</dbReference>
<keyword evidence="6 10" id="KW-0573">Peptidoglycan synthesis</keyword>
<dbReference type="Proteomes" id="UP000064967">
    <property type="component" value="Chromosome"/>
</dbReference>
<dbReference type="PANTHER" id="PTHR21015">
    <property type="entry name" value="UDP-N-ACETYLGLUCOSAMINE--N-ACETYLMURAMYL-(PENTAPEPTIDE) PYROPHOSPHORYL-UNDECAPRENOL N-ACETYLGLUCOSAMINE TRANSFERASE 1"/>
    <property type="match status" value="1"/>
</dbReference>
<dbReference type="STRING" id="1391654.AKJ09_04695"/>
<evidence type="ECO:0000256" key="10">
    <source>
        <dbReference type="HAMAP-Rule" id="MF_00033"/>
    </source>
</evidence>
<keyword evidence="3 10" id="KW-0328">Glycosyltransferase</keyword>
<evidence type="ECO:0000256" key="3">
    <source>
        <dbReference type="ARBA" id="ARBA00022676"/>
    </source>
</evidence>
<comment type="function">
    <text evidence="10">Cell wall formation. Catalyzes the transfer of a GlcNAc subunit on undecaprenyl-pyrophosphoryl-MurNAc-pentapeptide (lipid intermediate I) to form undecaprenyl-pyrophosphoryl-MurNAc-(pentapeptide)GlcNAc (lipid intermediate II).</text>
</comment>
<evidence type="ECO:0000313" key="15">
    <source>
        <dbReference type="Proteomes" id="UP000064967"/>
    </source>
</evidence>
<dbReference type="GO" id="GO:0005886">
    <property type="term" value="C:plasma membrane"/>
    <property type="evidence" value="ECO:0007669"/>
    <property type="project" value="UniProtKB-SubCell"/>
</dbReference>
<dbReference type="RefSeq" id="WP_146649072.1">
    <property type="nucleotide sequence ID" value="NZ_CP012333.1"/>
</dbReference>
<reference evidence="14 15" key="1">
    <citation type="submission" date="2015-08" db="EMBL/GenBank/DDBJ databases">
        <authorList>
            <person name="Babu N.S."/>
            <person name="Beckwith C.J."/>
            <person name="Beseler K.G."/>
            <person name="Brison A."/>
            <person name="Carone J.V."/>
            <person name="Caskin T.P."/>
            <person name="Diamond M."/>
            <person name="Durham M.E."/>
            <person name="Foxe J.M."/>
            <person name="Go M."/>
            <person name="Henderson B.A."/>
            <person name="Jones I.B."/>
            <person name="McGettigan J.A."/>
            <person name="Micheletti S.J."/>
            <person name="Nasrallah M.E."/>
            <person name="Ortiz D."/>
            <person name="Piller C.R."/>
            <person name="Privatt S.R."/>
            <person name="Schneider S.L."/>
            <person name="Sharp S."/>
            <person name="Smith T.C."/>
            <person name="Stanton J.D."/>
            <person name="Ullery H.E."/>
            <person name="Wilson R.J."/>
            <person name="Serrano M.G."/>
            <person name="Buck G."/>
            <person name="Lee V."/>
            <person name="Wang Y."/>
            <person name="Carvalho R."/>
            <person name="Voegtly L."/>
            <person name="Shi R."/>
            <person name="Duckworth R."/>
            <person name="Johnson A."/>
            <person name="Loviza R."/>
            <person name="Walstead R."/>
            <person name="Shah Z."/>
            <person name="Kiflezghi M."/>
            <person name="Wade K."/>
            <person name="Ball S.L."/>
            <person name="Bradley K.W."/>
            <person name="Asai D.J."/>
            <person name="Bowman C.A."/>
            <person name="Russell D.A."/>
            <person name="Pope W.H."/>
            <person name="Jacobs-Sera D."/>
            <person name="Hendrix R.W."/>
            <person name="Hatfull G.F."/>
        </authorList>
    </citation>
    <scope>NUCLEOTIDE SEQUENCE [LARGE SCALE GENOMIC DNA]</scope>
    <source>
        <strain evidence="14 15">DSM 27648</strain>
    </source>
</reference>
<feature type="region of interest" description="Disordered" evidence="11">
    <location>
        <begin position="364"/>
        <end position="389"/>
    </location>
</feature>
<keyword evidence="5 10" id="KW-0133">Cell shape</keyword>
<dbReference type="CDD" id="cd03785">
    <property type="entry name" value="GT28_MurG"/>
    <property type="match status" value="1"/>
</dbReference>
<protein>
    <recommendedName>
        <fullName evidence="10">UDP-N-acetylglucosamine--N-acetylmuramyl-(pentapeptide) pyrophosphoryl-undecaprenol N-acetylglucosamine transferase</fullName>
        <ecNumber evidence="10">2.4.1.227</ecNumber>
    </recommendedName>
    <alternativeName>
        <fullName evidence="10">Undecaprenyl-PP-MurNAc-pentapeptide-UDPGlcNAc GlcNAc transferase</fullName>
    </alternativeName>
</protein>
<dbReference type="PATRIC" id="fig|1391654.3.peg.4760"/>
<feature type="binding site" evidence="10">
    <location>
        <position position="128"/>
    </location>
    <ligand>
        <name>UDP-N-acetyl-alpha-D-glucosamine</name>
        <dbReference type="ChEBI" id="CHEBI:57705"/>
    </ligand>
</feature>
<evidence type="ECO:0000256" key="8">
    <source>
        <dbReference type="ARBA" id="ARBA00023306"/>
    </source>
</evidence>
<keyword evidence="9 10" id="KW-0961">Cell wall biogenesis/degradation</keyword>